<accession>A0A553UMD3</accession>
<dbReference type="Pfam" id="PF01205">
    <property type="entry name" value="Impact_N"/>
    <property type="match status" value="1"/>
</dbReference>
<dbReference type="SUPFAM" id="SSF54980">
    <property type="entry name" value="EF-G C-terminal domain-like"/>
    <property type="match status" value="1"/>
</dbReference>
<comment type="similarity">
    <text evidence="1">Belongs to the IMPACT family.</text>
</comment>
<dbReference type="InterPro" id="IPR001498">
    <property type="entry name" value="Impact_N"/>
</dbReference>
<dbReference type="EMBL" id="VKDB01000023">
    <property type="protein sequence ID" value="TSA81378.1"/>
    <property type="molecule type" value="Genomic_DNA"/>
</dbReference>
<dbReference type="InterPro" id="IPR035647">
    <property type="entry name" value="EFG_III/V"/>
</dbReference>
<reference evidence="3 4" key="1">
    <citation type="submission" date="2019-07" db="EMBL/GenBank/DDBJ databases">
        <title>Deinococcus detaillus sp. nov., isolated from humus soil in Antarctica.</title>
        <authorList>
            <person name="Zhang K."/>
        </authorList>
    </citation>
    <scope>NUCLEOTIDE SEQUENCE [LARGE SCALE GENOMIC DNA]</scope>
    <source>
        <strain evidence="3 4">H1</strain>
    </source>
</reference>
<dbReference type="Gene3D" id="3.30.230.30">
    <property type="entry name" value="Impact, N-terminal domain"/>
    <property type="match status" value="1"/>
</dbReference>
<name>A0A553UMD3_9DEIO</name>
<organism evidence="3 4">
    <name type="scientific">Deinococcus detaillensis</name>
    <dbReference type="NCBI Taxonomy" id="2592048"/>
    <lineage>
        <taxon>Bacteria</taxon>
        <taxon>Thermotogati</taxon>
        <taxon>Deinococcota</taxon>
        <taxon>Deinococci</taxon>
        <taxon>Deinococcales</taxon>
        <taxon>Deinococcaceae</taxon>
        <taxon>Deinococcus</taxon>
    </lineage>
</organism>
<evidence type="ECO:0000313" key="3">
    <source>
        <dbReference type="EMBL" id="TSA81378.1"/>
    </source>
</evidence>
<dbReference type="InterPro" id="IPR020569">
    <property type="entry name" value="UPF0029_Impact_CS"/>
</dbReference>
<dbReference type="PANTHER" id="PTHR16301">
    <property type="entry name" value="IMPACT-RELATED"/>
    <property type="match status" value="1"/>
</dbReference>
<dbReference type="OrthoDB" id="9813771at2"/>
<dbReference type="Proteomes" id="UP000316092">
    <property type="component" value="Unassembled WGS sequence"/>
</dbReference>
<evidence type="ECO:0000259" key="2">
    <source>
        <dbReference type="Pfam" id="PF01205"/>
    </source>
</evidence>
<proteinExistence type="inferred from homology"/>
<dbReference type="PROSITE" id="PS00910">
    <property type="entry name" value="UPF0029"/>
    <property type="match status" value="1"/>
</dbReference>
<dbReference type="RefSeq" id="WP_143721681.1">
    <property type="nucleotide sequence ID" value="NZ_VKDB01000023.1"/>
</dbReference>
<dbReference type="InterPro" id="IPR036956">
    <property type="entry name" value="Impact_N_sf"/>
</dbReference>
<gene>
    <name evidence="3" type="ORF">FNU79_15335</name>
</gene>
<dbReference type="PANTHER" id="PTHR16301:SF20">
    <property type="entry name" value="IMPACT FAMILY MEMBER YIGZ"/>
    <property type="match status" value="1"/>
</dbReference>
<dbReference type="GO" id="GO:0006446">
    <property type="term" value="P:regulation of translational initiation"/>
    <property type="evidence" value="ECO:0007669"/>
    <property type="project" value="TreeGrafter"/>
</dbReference>
<dbReference type="AlphaFoldDB" id="A0A553UMD3"/>
<dbReference type="Gene3D" id="3.30.70.240">
    <property type="match status" value="1"/>
</dbReference>
<comment type="caution">
    <text evidence="3">The sequence shown here is derived from an EMBL/GenBank/DDBJ whole genome shotgun (WGS) entry which is preliminary data.</text>
</comment>
<keyword evidence="4" id="KW-1185">Reference proteome</keyword>
<dbReference type="InterPro" id="IPR023582">
    <property type="entry name" value="Impact"/>
</dbReference>
<protein>
    <submittedName>
        <fullName evidence="3">YigZ family protein</fullName>
    </submittedName>
</protein>
<feature type="domain" description="Impact N-terminal" evidence="2">
    <location>
        <begin position="26"/>
        <end position="126"/>
    </location>
</feature>
<evidence type="ECO:0000256" key="1">
    <source>
        <dbReference type="ARBA" id="ARBA00007665"/>
    </source>
</evidence>
<evidence type="ECO:0000313" key="4">
    <source>
        <dbReference type="Proteomes" id="UP000316092"/>
    </source>
</evidence>
<dbReference type="InterPro" id="IPR020568">
    <property type="entry name" value="Ribosomal_Su5_D2-typ_SF"/>
</dbReference>
<dbReference type="GO" id="GO:0005737">
    <property type="term" value="C:cytoplasm"/>
    <property type="evidence" value="ECO:0007669"/>
    <property type="project" value="TreeGrafter"/>
</dbReference>
<sequence>MAGPPADLTPFTTLAQPHRTDAVIDGSEFLAFAERADTPEQALAQLAALKERYPDATHHCWAYQIGPLYRFSDDGEPSGTAGMPMLRAIQGQSLDHLMVVVVRYYGGVKLGTGGLARAYGGGCAECLRTAERFEVCPRLTYQVSVPYEFLSALYHLLGQFDTGRGEESYSGAGVSLPVQLYPEDVEAFGAALQDATRGSGILEETAGVA</sequence>
<dbReference type="SUPFAM" id="SSF54211">
    <property type="entry name" value="Ribosomal protein S5 domain 2-like"/>
    <property type="match status" value="1"/>
</dbReference>